<dbReference type="GO" id="GO:0046513">
    <property type="term" value="P:ceramide biosynthetic process"/>
    <property type="evidence" value="ECO:0007669"/>
    <property type="project" value="TreeGrafter"/>
</dbReference>
<keyword evidence="4" id="KW-0378">Hydrolase</keyword>
<dbReference type="PANTHER" id="PTHR46187:SF3">
    <property type="entry name" value="ALKALINE CERAMIDASE 3"/>
    <property type="match status" value="1"/>
</dbReference>
<evidence type="ECO:0000313" key="11">
    <source>
        <dbReference type="Proteomes" id="UP000313359"/>
    </source>
</evidence>
<dbReference type="GO" id="GO:0005789">
    <property type="term" value="C:endoplasmic reticulum membrane"/>
    <property type="evidence" value="ECO:0007669"/>
    <property type="project" value="TreeGrafter"/>
</dbReference>
<feature type="binding site" evidence="7">
    <location>
        <position position="54"/>
    </location>
    <ligand>
        <name>Ca(2+)</name>
        <dbReference type="ChEBI" id="CHEBI:29108"/>
    </ligand>
</feature>
<feature type="transmembrane region" description="Helical" evidence="9">
    <location>
        <begin position="128"/>
        <end position="145"/>
    </location>
</feature>
<evidence type="ECO:0000256" key="7">
    <source>
        <dbReference type="PIRSR" id="PIRSR608901-1"/>
    </source>
</evidence>
<feature type="transmembrane region" description="Helical" evidence="9">
    <location>
        <begin position="98"/>
        <end position="116"/>
    </location>
</feature>
<organism evidence="10 11">
    <name type="scientific">Lentinus tigrinus ALCF2SS1-6</name>
    <dbReference type="NCBI Taxonomy" id="1328759"/>
    <lineage>
        <taxon>Eukaryota</taxon>
        <taxon>Fungi</taxon>
        <taxon>Dikarya</taxon>
        <taxon>Basidiomycota</taxon>
        <taxon>Agaricomycotina</taxon>
        <taxon>Agaricomycetes</taxon>
        <taxon>Polyporales</taxon>
        <taxon>Polyporaceae</taxon>
        <taxon>Lentinus</taxon>
    </lineage>
</organism>
<dbReference type="InterPro" id="IPR008901">
    <property type="entry name" value="ACER"/>
</dbReference>
<feature type="transmembrane region" description="Helical" evidence="9">
    <location>
        <begin position="157"/>
        <end position="174"/>
    </location>
</feature>
<accession>A0A5C2S151</accession>
<dbReference type="GO" id="GO:0046514">
    <property type="term" value="P:ceramide catabolic process"/>
    <property type="evidence" value="ECO:0007669"/>
    <property type="project" value="TreeGrafter"/>
</dbReference>
<proteinExistence type="inferred from homology"/>
<evidence type="ECO:0000256" key="4">
    <source>
        <dbReference type="ARBA" id="ARBA00022801"/>
    </source>
</evidence>
<evidence type="ECO:0000256" key="6">
    <source>
        <dbReference type="ARBA" id="ARBA00023136"/>
    </source>
</evidence>
<dbReference type="AlphaFoldDB" id="A0A5C2S151"/>
<feature type="binding site" evidence="7">
    <location>
        <position position="58"/>
    </location>
    <ligand>
        <name>Ca(2+)</name>
        <dbReference type="ChEBI" id="CHEBI:29108"/>
    </ligand>
</feature>
<keyword evidence="7" id="KW-0106">Calcium</keyword>
<keyword evidence="5 9" id="KW-1133">Transmembrane helix</keyword>
<dbReference type="GO" id="GO:0046872">
    <property type="term" value="F:metal ion binding"/>
    <property type="evidence" value="ECO:0007669"/>
    <property type="project" value="UniProtKB-KW"/>
</dbReference>
<evidence type="ECO:0000256" key="9">
    <source>
        <dbReference type="SAM" id="Phobius"/>
    </source>
</evidence>
<evidence type="ECO:0000256" key="5">
    <source>
        <dbReference type="ARBA" id="ARBA00022989"/>
    </source>
</evidence>
<name>A0A5C2S151_9APHY</name>
<feature type="binding site" evidence="7">
    <location>
        <position position="53"/>
    </location>
    <ligand>
        <name>Ca(2+)</name>
        <dbReference type="ChEBI" id="CHEBI:29108"/>
    </ligand>
</feature>
<evidence type="ECO:0000256" key="3">
    <source>
        <dbReference type="ARBA" id="ARBA00022692"/>
    </source>
</evidence>
<gene>
    <name evidence="10" type="ORF">L227DRAFT_578287</name>
</gene>
<keyword evidence="7" id="KW-0479">Metal-binding</keyword>
<evidence type="ECO:0000256" key="2">
    <source>
        <dbReference type="ARBA" id="ARBA00009780"/>
    </source>
</evidence>
<feature type="transmembrane region" description="Helical" evidence="9">
    <location>
        <begin position="180"/>
        <end position="201"/>
    </location>
</feature>
<sequence length="316" mass="35376">MASDSTLDAPALSFFYSLFDPGKLPPAAMAFNHSANPFLAGQAFWGPVTATLDWCEANYQFSRYIAEAANTFSNIFTVALAVYGAAQSVSEKLPPRYLAGYAGFALVGIGSFIFHATLLFEAQLMDELPMIYVASYCCAILFDTSRGFSLKDSNAKELGIIFAVFNVLFTWSYYVSRNPLYHQFVFAGLLFVTTFRTIYLLRNGDISKRLPQALRSSVARLFSYGAGTFAFGFLVWNLDNIFCSYITRWKNAVGWPAAFLLEGHSWWHILTALGTYLMLIGNTYLTLCIKDDYSNYTVARTAGFPRIKRLNKTKTQ</sequence>
<feature type="transmembrane region" description="Helical" evidence="9">
    <location>
        <begin position="221"/>
        <end position="247"/>
    </location>
</feature>
<feature type="transmembrane region" description="Helical" evidence="9">
    <location>
        <begin position="68"/>
        <end position="86"/>
    </location>
</feature>
<comment type="subcellular location">
    <subcellularLocation>
        <location evidence="1">Membrane</location>
        <topology evidence="1">Multi-pass membrane protein</topology>
    </subcellularLocation>
</comment>
<keyword evidence="11" id="KW-1185">Reference proteome</keyword>
<evidence type="ECO:0000256" key="8">
    <source>
        <dbReference type="PIRSR" id="PIRSR608901-2"/>
    </source>
</evidence>
<dbReference type="GO" id="GO:0016811">
    <property type="term" value="F:hydrolase activity, acting on carbon-nitrogen (but not peptide) bonds, in linear amides"/>
    <property type="evidence" value="ECO:0007669"/>
    <property type="project" value="InterPro"/>
</dbReference>
<dbReference type="STRING" id="1328759.A0A5C2S151"/>
<keyword evidence="3 9" id="KW-0812">Transmembrane</keyword>
<dbReference type="EMBL" id="ML122283">
    <property type="protein sequence ID" value="RPD57100.1"/>
    <property type="molecule type" value="Genomic_DNA"/>
</dbReference>
<dbReference type="Pfam" id="PF05875">
    <property type="entry name" value="Ceramidase"/>
    <property type="match status" value="1"/>
</dbReference>
<evidence type="ECO:0000313" key="10">
    <source>
        <dbReference type="EMBL" id="RPD57100.1"/>
    </source>
</evidence>
<keyword evidence="6 9" id="KW-0472">Membrane</keyword>
<feature type="binding site" evidence="7">
    <location>
        <position position="56"/>
    </location>
    <ligand>
        <name>Ca(2+)</name>
        <dbReference type="ChEBI" id="CHEBI:29108"/>
    </ligand>
</feature>
<comment type="similarity">
    <text evidence="2">Belongs to the alkaline ceramidase family.</text>
</comment>
<feature type="binding site" evidence="7">
    <location>
        <position position="67"/>
    </location>
    <ligand>
        <name>Ca(2+)</name>
        <dbReference type="ChEBI" id="CHEBI:29108"/>
    </ligand>
</feature>
<comment type="cofactor">
    <cofactor evidence="8">
        <name>Zn(2+)</name>
        <dbReference type="ChEBI" id="CHEBI:29105"/>
    </cofactor>
</comment>
<dbReference type="PANTHER" id="PTHR46187">
    <property type="entry name" value="ALKALINE CERAMIDASE 3"/>
    <property type="match status" value="1"/>
</dbReference>
<feature type="binding site" evidence="8">
    <location>
        <position position="115"/>
    </location>
    <ligand>
        <name>Zn(2+)</name>
        <dbReference type="ChEBI" id="CHEBI:29105"/>
        <note>catalytic</note>
    </ligand>
</feature>
<feature type="binding site" evidence="8">
    <location>
        <position position="264"/>
    </location>
    <ligand>
        <name>Zn(2+)</name>
        <dbReference type="ChEBI" id="CHEBI:29105"/>
        <note>catalytic</note>
    </ligand>
</feature>
<feature type="binding site" evidence="8">
    <location>
        <position position="268"/>
    </location>
    <ligand>
        <name>Zn(2+)</name>
        <dbReference type="ChEBI" id="CHEBI:29105"/>
        <note>catalytic</note>
    </ligand>
</feature>
<keyword evidence="8" id="KW-0862">Zinc</keyword>
<dbReference type="OrthoDB" id="187171at2759"/>
<reference evidence="10" key="1">
    <citation type="journal article" date="2018" name="Genome Biol. Evol.">
        <title>Genomics and development of Lentinus tigrinus, a white-rot wood-decaying mushroom with dimorphic fruiting bodies.</title>
        <authorList>
            <person name="Wu B."/>
            <person name="Xu Z."/>
            <person name="Knudson A."/>
            <person name="Carlson A."/>
            <person name="Chen N."/>
            <person name="Kovaka S."/>
            <person name="LaButti K."/>
            <person name="Lipzen A."/>
            <person name="Pennachio C."/>
            <person name="Riley R."/>
            <person name="Schakwitz W."/>
            <person name="Umezawa K."/>
            <person name="Ohm R.A."/>
            <person name="Grigoriev I.V."/>
            <person name="Nagy L.G."/>
            <person name="Gibbons J."/>
            <person name="Hibbett D."/>
        </authorList>
    </citation>
    <scope>NUCLEOTIDE SEQUENCE [LARGE SCALE GENOMIC DNA]</scope>
    <source>
        <strain evidence="10">ALCF2SS1-6</strain>
    </source>
</reference>
<feature type="transmembrane region" description="Helical" evidence="9">
    <location>
        <begin position="267"/>
        <end position="287"/>
    </location>
</feature>
<protein>
    <submittedName>
        <fullName evidence="10">Alkaline phytoceramidase</fullName>
    </submittedName>
</protein>
<evidence type="ECO:0000256" key="1">
    <source>
        <dbReference type="ARBA" id="ARBA00004141"/>
    </source>
</evidence>
<dbReference type="Proteomes" id="UP000313359">
    <property type="component" value="Unassembled WGS sequence"/>
</dbReference>